<reference evidence="8" key="1">
    <citation type="submission" date="2023-07" db="EMBL/GenBank/DDBJ databases">
        <title>A chromosome-level genome assembly of Lolium multiflorum.</title>
        <authorList>
            <person name="Chen Y."/>
            <person name="Copetti D."/>
            <person name="Kolliker R."/>
            <person name="Studer B."/>
        </authorList>
    </citation>
    <scope>NUCLEOTIDE SEQUENCE</scope>
    <source>
        <strain evidence="8">02402/16</strain>
        <tissue evidence="8">Leaf</tissue>
    </source>
</reference>
<gene>
    <name evidence="8" type="ORF">QYE76_013364</name>
</gene>
<evidence type="ECO:0000313" key="8">
    <source>
        <dbReference type="EMBL" id="KAK1696667.1"/>
    </source>
</evidence>
<dbReference type="InterPro" id="IPR015300">
    <property type="entry name" value="DNA-bd_pseudobarrel_sf"/>
</dbReference>
<dbReference type="Gene3D" id="2.40.330.10">
    <property type="entry name" value="DNA-binding pseudobarrel domain"/>
    <property type="match status" value="2"/>
</dbReference>
<accession>A0AAD8U0Z7</accession>
<keyword evidence="9" id="KW-1185">Reference proteome</keyword>
<dbReference type="SUPFAM" id="SSF101936">
    <property type="entry name" value="DNA-binding pseudobarrel domain"/>
    <property type="match status" value="2"/>
</dbReference>
<dbReference type="AlphaFoldDB" id="A0AAD8U0Z7"/>
<evidence type="ECO:0000256" key="6">
    <source>
        <dbReference type="SAM" id="MobiDB-lite"/>
    </source>
</evidence>
<dbReference type="InterPro" id="IPR044837">
    <property type="entry name" value="REM16-like"/>
</dbReference>
<dbReference type="PROSITE" id="PS50863">
    <property type="entry name" value="B3"/>
    <property type="match status" value="2"/>
</dbReference>
<comment type="subcellular location">
    <subcellularLocation>
        <location evidence="1">Nucleus</location>
    </subcellularLocation>
</comment>
<dbReference type="GO" id="GO:0005634">
    <property type="term" value="C:nucleus"/>
    <property type="evidence" value="ECO:0007669"/>
    <property type="project" value="UniProtKB-SubCell"/>
</dbReference>
<evidence type="ECO:0000256" key="3">
    <source>
        <dbReference type="ARBA" id="ARBA00023125"/>
    </source>
</evidence>
<keyword evidence="4" id="KW-0804">Transcription</keyword>
<dbReference type="PANTHER" id="PTHR31391">
    <property type="entry name" value="B3 DOMAIN-CONTAINING PROTEIN OS11G0197600-RELATED"/>
    <property type="match status" value="1"/>
</dbReference>
<organism evidence="8 9">
    <name type="scientific">Lolium multiflorum</name>
    <name type="common">Italian ryegrass</name>
    <name type="synonym">Lolium perenne subsp. multiflorum</name>
    <dbReference type="NCBI Taxonomy" id="4521"/>
    <lineage>
        <taxon>Eukaryota</taxon>
        <taxon>Viridiplantae</taxon>
        <taxon>Streptophyta</taxon>
        <taxon>Embryophyta</taxon>
        <taxon>Tracheophyta</taxon>
        <taxon>Spermatophyta</taxon>
        <taxon>Magnoliopsida</taxon>
        <taxon>Liliopsida</taxon>
        <taxon>Poales</taxon>
        <taxon>Poaceae</taxon>
        <taxon>BOP clade</taxon>
        <taxon>Pooideae</taxon>
        <taxon>Poodae</taxon>
        <taxon>Poeae</taxon>
        <taxon>Poeae Chloroplast Group 2 (Poeae type)</taxon>
        <taxon>Loliodinae</taxon>
        <taxon>Loliinae</taxon>
        <taxon>Lolium</taxon>
    </lineage>
</organism>
<dbReference type="PANTHER" id="PTHR31391:SF99">
    <property type="entry name" value="B3 DOMAIN-CONTAINING PROTEIN OS06G0194400"/>
    <property type="match status" value="1"/>
</dbReference>
<evidence type="ECO:0000256" key="5">
    <source>
        <dbReference type="ARBA" id="ARBA00023242"/>
    </source>
</evidence>
<proteinExistence type="predicted"/>
<evidence type="ECO:0000259" key="7">
    <source>
        <dbReference type="PROSITE" id="PS50863"/>
    </source>
</evidence>
<dbReference type="EMBL" id="JAUUTY010000001">
    <property type="protein sequence ID" value="KAK1696667.1"/>
    <property type="molecule type" value="Genomic_DNA"/>
</dbReference>
<keyword evidence="2" id="KW-0805">Transcription regulation</keyword>
<name>A0AAD8U0Z7_LOLMU</name>
<dbReference type="Pfam" id="PF02362">
    <property type="entry name" value="B3"/>
    <property type="match status" value="2"/>
</dbReference>
<dbReference type="Proteomes" id="UP001231189">
    <property type="component" value="Unassembled WGS sequence"/>
</dbReference>
<comment type="caution">
    <text evidence="8">The sequence shown here is derived from an EMBL/GenBank/DDBJ whole genome shotgun (WGS) entry which is preliminary data.</text>
</comment>
<sequence>MDEANSYEEQRRRQIEQNKRKLDELRVHKLSAAVRQAAAKPMQAKLVMPRNPRLDAPTRRSGRIASLLEQPDYRVRKENGDIKTESPDPVPVYATNEERAYAFTKAEQLNGQLGSDHPTFIKPMSHGSAKKLRHLNIPVHFRQYLPMHDETMVLVDEANNEFDVFYRISHDHRMHLNGWRAYSAYHELADGDCLVFQLIERRKFKPKEQPHQQRERVARKMDEANSYEEQRRRQIEQNKRKLDELRVHRLSAAVRQAAAKPTPAKLLMPRNPRLHAPTRRSGRIASLPEQPDYRIRKANGDVKTQSPDPVPVYATDEERAYAVARAEQLKAQLGSDYPTFIKPMSHGTSTKSTQLTIPVHFNQYLPVHDEVMALVDEVNKEFDMLYHVTYSHHKYWGYLNGWRAFSAHQELADGDCLVFQLIERTKFKVLKRGVPCAGTVTAKWRRVEQDFDGDLNQRIGFPAGSGEQRSYLRGRSGRCGGCYGREGRWRVQPCGLDGAGSIRDGQSTKLLPGSEQDADGQADSALSTGNRNLQSLGLLVRRAPPDRKPCESKKRVHLKYRSVVTQKTLGMRS</sequence>
<dbReference type="SMART" id="SM01019">
    <property type="entry name" value="B3"/>
    <property type="match status" value="2"/>
</dbReference>
<dbReference type="InterPro" id="IPR003340">
    <property type="entry name" value="B3_DNA-bd"/>
</dbReference>
<keyword evidence="3" id="KW-0238">DNA-binding</keyword>
<dbReference type="GO" id="GO:0003677">
    <property type="term" value="F:DNA binding"/>
    <property type="evidence" value="ECO:0007669"/>
    <property type="project" value="UniProtKB-KW"/>
</dbReference>
<feature type="region of interest" description="Disordered" evidence="6">
    <location>
        <begin position="206"/>
        <end position="233"/>
    </location>
</feature>
<protein>
    <recommendedName>
        <fullName evidence="7">TF-B3 domain-containing protein</fullName>
    </recommendedName>
</protein>
<evidence type="ECO:0000313" key="9">
    <source>
        <dbReference type="Proteomes" id="UP001231189"/>
    </source>
</evidence>
<evidence type="ECO:0000256" key="1">
    <source>
        <dbReference type="ARBA" id="ARBA00004123"/>
    </source>
</evidence>
<evidence type="ECO:0000256" key="2">
    <source>
        <dbReference type="ARBA" id="ARBA00023015"/>
    </source>
</evidence>
<feature type="domain" description="TF-B3" evidence="7">
    <location>
        <begin position="120"/>
        <end position="212"/>
    </location>
</feature>
<keyword evidence="5" id="KW-0539">Nucleus</keyword>
<dbReference type="CDD" id="cd10017">
    <property type="entry name" value="B3_DNA"/>
    <property type="match status" value="2"/>
</dbReference>
<evidence type="ECO:0000256" key="4">
    <source>
        <dbReference type="ARBA" id="ARBA00023163"/>
    </source>
</evidence>
<feature type="domain" description="TF-B3" evidence="7">
    <location>
        <begin position="340"/>
        <end position="435"/>
    </location>
</feature>